<dbReference type="Proteomes" id="UP000007394">
    <property type="component" value="Chromosome"/>
</dbReference>
<dbReference type="AlphaFoldDB" id="I0AP18"/>
<evidence type="ECO:0000313" key="1">
    <source>
        <dbReference type="EMBL" id="AFH50725.1"/>
    </source>
</evidence>
<proteinExistence type="predicted"/>
<dbReference type="NCBIfam" id="TIGR04183">
    <property type="entry name" value="Por_Secre_tail"/>
    <property type="match status" value="1"/>
</dbReference>
<dbReference type="eggNOG" id="COG1404">
    <property type="taxonomic scope" value="Bacteria"/>
</dbReference>
<dbReference type="HOGENOM" id="CLU_1007520_0_0_10"/>
<reference evidence="1 2" key="1">
    <citation type="journal article" date="2012" name="Front. Microbiol.">
        <title>Complete genome of Ignavibacterium album, a metabolically versatile, flagellated, facultative anaerobe from the phylum Chlorobi.</title>
        <authorList>
            <person name="Liu Z."/>
            <person name="Frigaard N.-U."/>
            <person name="Vogl K."/>
            <person name="Iino T."/>
            <person name="Ohkuma M."/>
            <person name="Overmann J."/>
            <person name="Bryant D.A."/>
        </authorList>
    </citation>
    <scope>NUCLEOTIDE SEQUENCE [LARGE SCALE GENOMIC DNA]</scope>
    <source>
        <strain evidence="2">DSM 19864 / JCM 16511 / NBRC 101810 / Mat9-16</strain>
    </source>
</reference>
<dbReference type="OrthoDB" id="663485at2"/>
<name>I0AP18_IGNAJ</name>
<dbReference type="KEGG" id="ial:IALB_3022"/>
<dbReference type="STRING" id="945713.IALB_3022"/>
<keyword evidence="2" id="KW-1185">Reference proteome</keyword>
<protein>
    <submittedName>
        <fullName evidence="1">Cadherin domain protein</fullName>
    </submittedName>
</protein>
<organism evidence="1 2">
    <name type="scientific">Ignavibacterium album (strain DSM 19864 / JCM 16511 / NBRC 101810 / Mat9-16)</name>
    <dbReference type="NCBI Taxonomy" id="945713"/>
    <lineage>
        <taxon>Bacteria</taxon>
        <taxon>Pseudomonadati</taxon>
        <taxon>Ignavibacteriota</taxon>
        <taxon>Ignavibacteria</taxon>
        <taxon>Ignavibacteriales</taxon>
        <taxon>Ignavibacteriaceae</taxon>
        <taxon>Ignavibacterium</taxon>
    </lineage>
</organism>
<gene>
    <name evidence="1" type="ordered locus">IALB_3022</name>
</gene>
<dbReference type="InterPro" id="IPR026444">
    <property type="entry name" value="Secre_tail"/>
</dbReference>
<dbReference type="RefSeq" id="WP_014561861.1">
    <property type="nucleotide sequence ID" value="NC_017464.1"/>
</dbReference>
<dbReference type="EMBL" id="CP003418">
    <property type="protein sequence ID" value="AFH50725.1"/>
    <property type="molecule type" value="Genomic_DNA"/>
</dbReference>
<evidence type="ECO:0000313" key="2">
    <source>
        <dbReference type="Proteomes" id="UP000007394"/>
    </source>
</evidence>
<accession>I0AP18</accession>
<sequence>MKKIFLSIVLFFTINIFSQNPLQPQISITITVTDGRNDIRNLKVGIDPLATDDIDEILGEGDLPPFPPLSVFEARFNLPINDFNGTRSSYWDFRNGTAPFTGTIEHRLVFQKGEGDSVVIYWNFPNSVTALLQDIVTGGFINIQMSGEGEFVVPNPDVFNKLKLFITYNGTTDIEDNGLTVNDFCLYQNYPNPFNPSTTIKYSIETTQFITLKIYDVLGNEIKTLVNETKQPGFFEINYTPEYELSGGIYYLELIGNKLNDSGDFSRKVKKMIYLK</sequence>